<dbReference type="OrthoDB" id="134118at2157"/>
<dbReference type="Proteomes" id="UP000263012">
    <property type="component" value="Chromosome"/>
</dbReference>
<dbReference type="EMBL" id="CP025066">
    <property type="protein sequence ID" value="AUX10171.1"/>
    <property type="molecule type" value="Genomic_DNA"/>
</dbReference>
<dbReference type="InterPro" id="IPR050832">
    <property type="entry name" value="Bact_Acetyltransf"/>
</dbReference>
<dbReference type="Gene3D" id="3.40.630.30">
    <property type="match status" value="1"/>
</dbReference>
<evidence type="ECO:0000256" key="2">
    <source>
        <dbReference type="ARBA" id="ARBA00023315"/>
    </source>
</evidence>
<feature type="domain" description="N-acetyltransferase" evidence="3">
    <location>
        <begin position="14"/>
        <end position="170"/>
    </location>
</feature>
<dbReference type="PANTHER" id="PTHR43877">
    <property type="entry name" value="AMINOALKYLPHOSPHONATE N-ACETYLTRANSFERASE-RELATED-RELATED"/>
    <property type="match status" value="1"/>
</dbReference>
<accession>A0A343TM49</accession>
<dbReference type="InterPro" id="IPR016181">
    <property type="entry name" value="Acyl_CoA_acyltransferase"/>
</dbReference>
<dbReference type="Pfam" id="PF00583">
    <property type="entry name" value="Acetyltransf_1"/>
    <property type="match status" value="1"/>
</dbReference>
<proteinExistence type="predicted"/>
<gene>
    <name evidence="4" type="ORF">AArcSl_2551</name>
</gene>
<dbReference type="CDD" id="cd04301">
    <property type="entry name" value="NAT_SF"/>
    <property type="match status" value="1"/>
</dbReference>
<evidence type="ECO:0000313" key="5">
    <source>
        <dbReference type="Proteomes" id="UP000263012"/>
    </source>
</evidence>
<name>A0A343TM49_9EURY</name>
<dbReference type="InterPro" id="IPR000182">
    <property type="entry name" value="GNAT_dom"/>
</dbReference>
<sequence>MTDRDETPTADLDVTVRQAKPDDEDAVVAFTADTWSDRDASDYIPRVFSEWVETDGPTQRTFVLDVEDDAGGDQDVAGICQGVLLSDHEAWAQGMRVNPDYRGMGISRLLTDAIFEWARDRGATVIRNMVFSWNVAGLGQSRAAGFDPCTEFRYARPDPDADAEPALSVGADAAGAWTFWGQSEIRTHLCGLAMDDSESWALSELTPEKLQTAAAEDRLFTVHDRGVRGFTYRDRTFERENEDGETEEWALYAVGAWDTSKAAASLFAAVARDAATVGVDNVRVMIPEGVEWISDVAAARVPVAAEPDFVMAADLTDPALVPEDGRL</sequence>
<protein>
    <submittedName>
        <fullName evidence="4">GCN5-related N-acetyltransferase</fullName>
    </submittedName>
</protein>
<keyword evidence="2" id="KW-0012">Acyltransferase</keyword>
<dbReference type="RefSeq" id="WP_119819979.1">
    <property type="nucleotide sequence ID" value="NZ_CP025066.1"/>
</dbReference>
<evidence type="ECO:0000313" key="4">
    <source>
        <dbReference type="EMBL" id="AUX10171.1"/>
    </source>
</evidence>
<dbReference type="AlphaFoldDB" id="A0A343TM49"/>
<organism evidence="4 5">
    <name type="scientific">Halalkaliarchaeum desulfuricum</name>
    <dbReference type="NCBI Taxonomy" id="2055893"/>
    <lineage>
        <taxon>Archaea</taxon>
        <taxon>Methanobacteriati</taxon>
        <taxon>Methanobacteriota</taxon>
        <taxon>Stenosarchaea group</taxon>
        <taxon>Halobacteria</taxon>
        <taxon>Halobacteriales</taxon>
        <taxon>Haloferacaceae</taxon>
        <taxon>Halalkaliarchaeum</taxon>
    </lineage>
</organism>
<dbReference type="GeneID" id="37878908"/>
<keyword evidence="5" id="KW-1185">Reference proteome</keyword>
<keyword evidence="1 4" id="KW-0808">Transferase</keyword>
<dbReference type="GO" id="GO:0016747">
    <property type="term" value="F:acyltransferase activity, transferring groups other than amino-acyl groups"/>
    <property type="evidence" value="ECO:0007669"/>
    <property type="project" value="InterPro"/>
</dbReference>
<reference evidence="5" key="1">
    <citation type="submission" date="2017-11" db="EMBL/GenBank/DDBJ databases">
        <title>Phenotypic and genomic properties of facultatively anaerobic sulfur-reducing natronoarchaea from hypersaline soda lakes.</title>
        <authorList>
            <person name="Sorokin D.Y."/>
            <person name="Kublanov I.V."/>
            <person name="Roman P."/>
            <person name="Sinninghe Damste J.S."/>
            <person name="Golyshin P.N."/>
            <person name="Rojo D."/>
            <person name="Ciordia S."/>
            <person name="Mena M.D.C."/>
            <person name="Ferrer M."/>
            <person name="Messina E."/>
            <person name="Smedile F."/>
            <person name="La Spada G."/>
            <person name="La Cono V."/>
            <person name="Yakimov M.M."/>
        </authorList>
    </citation>
    <scope>NUCLEOTIDE SEQUENCE [LARGE SCALE GENOMIC DNA]</scope>
    <source>
        <strain evidence="5">AArc-Sl</strain>
    </source>
</reference>
<dbReference type="PROSITE" id="PS51186">
    <property type="entry name" value="GNAT"/>
    <property type="match status" value="1"/>
</dbReference>
<dbReference type="SUPFAM" id="SSF55729">
    <property type="entry name" value="Acyl-CoA N-acyltransferases (Nat)"/>
    <property type="match status" value="1"/>
</dbReference>
<evidence type="ECO:0000259" key="3">
    <source>
        <dbReference type="PROSITE" id="PS51186"/>
    </source>
</evidence>
<dbReference type="KEGG" id="hdf:AArcSl_2551"/>
<evidence type="ECO:0000256" key="1">
    <source>
        <dbReference type="ARBA" id="ARBA00022679"/>
    </source>
</evidence>